<dbReference type="PANTHER" id="PTHR33164:SF43">
    <property type="entry name" value="HTH-TYPE TRANSCRIPTIONAL REPRESSOR YETL"/>
    <property type="match status" value="1"/>
</dbReference>
<dbReference type="SUPFAM" id="SSF46785">
    <property type="entry name" value="Winged helix' DNA-binding domain"/>
    <property type="match status" value="1"/>
</dbReference>
<protein>
    <submittedName>
        <fullName evidence="2">MarR family transcriptional regulator</fullName>
    </submittedName>
</protein>
<feature type="domain" description="HTH marR-type" evidence="1">
    <location>
        <begin position="7"/>
        <end position="143"/>
    </location>
</feature>
<dbReference type="InterPro" id="IPR000835">
    <property type="entry name" value="HTH_MarR-typ"/>
</dbReference>
<dbReference type="PRINTS" id="PR00598">
    <property type="entry name" value="HTHMARR"/>
</dbReference>
<dbReference type="SMART" id="SM00347">
    <property type="entry name" value="HTH_MARR"/>
    <property type="match status" value="1"/>
</dbReference>
<name>A0ABS7HYA5_9MICO</name>
<dbReference type="PROSITE" id="PS50995">
    <property type="entry name" value="HTH_MARR_2"/>
    <property type="match status" value="1"/>
</dbReference>
<reference evidence="2 3" key="1">
    <citation type="journal article" date="2021" name="MBio">
        <title>Poor Competitiveness of Bradyrhizobium in Pigeon Pea Root Colonization in Indian Soils.</title>
        <authorList>
            <person name="Chalasani D."/>
            <person name="Basu A."/>
            <person name="Pullabhotla S.V.S.R.N."/>
            <person name="Jorrin B."/>
            <person name="Neal A.L."/>
            <person name="Poole P.S."/>
            <person name="Podile A.R."/>
            <person name="Tkacz A."/>
        </authorList>
    </citation>
    <scope>NUCLEOTIDE SEQUENCE [LARGE SCALE GENOMIC DNA]</scope>
    <source>
        <strain evidence="2 3">HU12</strain>
    </source>
</reference>
<evidence type="ECO:0000259" key="1">
    <source>
        <dbReference type="PROSITE" id="PS50995"/>
    </source>
</evidence>
<sequence>MTHGDPATSALQRIEVLTLAISVRSLPLMVGSLLKTDLSIQQLKVLTGVVVTDISSTSELAASFAVSKATMSKLVDRLVDQALVERVVDGADHRVRRLVPTNLGRQVIAELMAARPEMGADVLRGLDLAELEALETGLRAVNREIQRLSPGSTTNRPVT</sequence>
<dbReference type="EMBL" id="JAEUAX010000005">
    <property type="protein sequence ID" value="MBW9110366.1"/>
    <property type="molecule type" value="Genomic_DNA"/>
</dbReference>
<keyword evidence="3" id="KW-1185">Reference proteome</keyword>
<evidence type="ECO:0000313" key="2">
    <source>
        <dbReference type="EMBL" id="MBW9110366.1"/>
    </source>
</evidence>
<dbReference type="Proteomes" id="UP000777440">
    <property type="component" value="Unassembled WGS sequence"/>
</dbReference>
<dbReference type="InterPro" id="IPR039422">
    <property type="entry name" value="MarR/SlyA-like"/>
</dbReference>
<gene>
    <name evidence="2" type="ORF">JNB61_11330</name>
</gene>
<dbReference type="InterPro" id="IPR036390">
    <property type="entry name" value="WH_DNA-bd_sf"/>
</dbReference>
<comment type="caution">
    <text evidence="2">The sequence shown here is derived from an EMBL/GenBank/DDBJ whole genome shotgun (WGS) entry which is preliminary data.</text>
</comment>
<accession>A0ABS7HYA5</accession>
<dbReference type="RefSeq" id="WP_220339692.1">
    <property type="nucleotide sequence ID" value="NZ_JAEUAX010000005.1"/>
</dbReference>
<dbReference type="PANTHER" id="PTHR33164">
    <property type="entry name" value="TRANSCRIPTIONAL REGULATOR, MARR FAMILY"/>
    <property type="match status" value="1"/>
</dbReference>
<proteinExistence type="predicted"/>
<organism evidence="2 3">
    <name type="scientific">Microbacterium ureisolvens</name>
    <dbReference type="NCBI Taxonomy" id="2781186"/>
    <lineage>
        <taxon>Bacteria</taxon>
        <taxon>Bacillati</taxon>
        <taxon>Actinomycetota</taxon>
        <taxon>Actinomycetes</taxon>
        <taxon>Micrococcales</taxon>
        <taxon>Microbacteriaceae</taxon>
        <taxon>Microbacterium</taxon>
    </lineage>
</organism>
<dbReference type="Gene3D" id="1.10.10.10">
    <property type="entry name" value="Winged helix-like DNA-binding domain superfamily/Winged helix DNA-binding domain"/>
    <property type="match status" value="1"/>
</dbReference>
<dbReference type="Pfam" id="PF12802">
    <property type="entry name" value="MarR_2"/>
    <property type="match status" value="1"/>
</dbReference>
<dbReference type="InterPro" id="IPR036388">
    <property type="entry name" value="WH-like_DNA-bd_sf"/>
</dbReference>
<evidence type="ECO:0000313" key="3">
    <source>
        <dbReference type="Proteomes" id="UP000777440"/>
    </source>
</evidence>